<evidence type="ECO:0000313" key="9">
    <source>
        <dbReference type="EMBL" id="MFC7182870.1"/>
    </source>
</evidence>
<dbReference type="InterPro" id="IPR043504">
    <property type="entry name" value="Peptidase_S1_PA_chymotrypsin"/>
</dbReference>
<evidence type="ECO:0000259" key="8">
    <source>
        <dbReference type="PROSITE" id="PS50240"/>
    </source>
</evidence>
<keyword evidence="6" id="KW-0720">Serine protease</keyword>
<evidence type="ECO:0000256" key="5">
    <source>
        <dbReference type="ARBA" id="ARBA00023157"/>
    </source>
</evidence>
<dbReference type="InterPro" id="IPR033116">
    <property type="entry name" value="TRYPSIN_SER"/>
</dbReference>
<evidence type="ECO:0000256" key="3">
    <source>
        <dbReference type="ARBA" id="ARBA00022670"/>
    </source>
</evidence>
<dbReference type="InterPro" id="IPR050127">
    <property type="entry name" value="Serine_Proteases_S1"/>
</dbReference>
<dbReference type="PANTHER" id="PTHR24264:SF65">
    <property type="entry name" value="SRCR DOMAIN-CONTAINING PROTEIN"/>
    <property type="match status" value="1"/>
</dbReference>
<dbReference type="RefSeq" id="WP_345707597.1">
    <property type="nucleotide sequence ID" value="NZ_BAABKV010000001.1"/>
</dbReference>
<dbReference type="InterPro" id="IPR001314">
    <property type="entry name" value="Peptidase_S1A"/>
</dbReference>
<dbReference type="PANTHER" id="PTHR24264">
    <property type="entry name" value="TRYPSIN-RELATED"/>
    <property type="match status" value="1"/>
</dbReference>
<evidence type="ECO:0000256" key="6">
    <source>
        <dbReference type="RuleBase" id="RU363034"/>
    </source>
</evidence>
<proteinExistence type="predicted"/>
<evidence type="ECO:0000256" key="4">
    <source>
        <dbReference type="ARBA" id="ARBA00022801"/>
    </source>
</evidence>
<evidence type="ECO:0000256" key="1">
    <source>
        <dbReference type="ARBA" id="ARBA00004613"/>
    </source>
</evidence>
<accession>A0ABW2G053</accession>
<evidence type="ECO:0000313" key="10">
    <source>
        <dbReference type="Proteomes" id="UP001596435"/>
    </source>
</evidence>
<dbReference type="InterPro" id="IPR018114">
    <property type="entry name" value="TRYPSIN_HIS"/>
</dbReference>
<sequence>MTLGDLVLPLLDAPASRIRPDARRGGRPGRPAPGPRRRRRALALALLAALPGPLILLGAGSASAQRRIVGGEATSTSEHPWMVALASRQQFGSARSGQFCGGVLVTATKVVTAAHCFYDERTGHRIDRPGLEAVIGRDDLRTRDGKEITVRSVWVDPGYDFTHNLRDVAVLTLAEPQPGRPVLGMVGQGESEPYAAGTAAQVYGWGDTTGNGAYASTLHRVTVPIVADETCSRAYPSGGESPFDARFMVCAGSEQGGRDACQGDSGGPLLVGGRLAGLVSWGTGCAEADHPGVYTRVASVADDVRSAL</sequence>
<dbReference type="EMBL" id="JBHTAJ010000055">
    <property type="protein sequence ID" value="MFC7182870.1"/>
    <property type="molecule type" value="Genomic_DNA"/>
</dbReference>
<comment type="subcellular location">
    <subcellularLocation>
        <location evidence="1">Secreted</location>
    </subcellularLocation>
</comment>
<protein>
    <submittedName>
        <fullName evidence="9">S1 family peptidase</fullName>
    </submittedName>
</protein>
<keyword evidence="5" id="KW-1015">Disulfide bond</keyword>
<dbReference type="CDD" id="cd00190">
    <property type="entry name" value="Tryp_SPc"/>
    <property type="match status" value="1"/>
</dbReference>
<name>A0ABW2G053_9ACTN</name>
<keyword evidence="4 6" id="KW-0378">Hydrolase</keyword>
<keyword evidence="3 6" id="KW-0645">Protease</keyword>
<dbReference type="Proteomes" id="UP001596435">
    <property type="component" value="Unassembled WGS sequence"/>
</dbReference>
<dbReference type="SUPFAM" id="SSF50494">
    <property type="entry name" value="Trypsin-like serine proteases"/>
    <property type="match status" value="1"/>
</dbReference>
<dbReference type="PRINTS" id="PR00722">
    <property type="entry name" value="CHYMOTRYPSIN"/>
</dbReference>
<keyword evidence="10" id="KW-1185">Reference proteome</keyword>
<evidence type="ECO:0000256" key="2">
    <source>
        <dbReference type="ARBA" id="ARBA00022525"/>
    </source>
</evidence>
<dbReference type="Gene3D" id="2.40.10.10">
    <property type="entry name" value="Trypsin-like serine proteases"/>
    <property type="match status" value="1"/>
</dbReference>
<dbReference type="Pfam" id="PF00089">
    <property type="entry name" value="Trypsin"/>
    <property type="match status" value="1"/>
</dbReference>
<dbReference type="PROSITE" id="PS50240">
    <property type="entry name" value="TRYPSIN_DOM"/>
    <property type="match status" value="1"/>
</dbReference>
<comment type="caution">
    <text evidence="9">The sequence shown here is derived from an EMBL/GenBank/DDBJ whole genome shotgun (WGS) entry which is preliminary data.</text>
</comment>
<feature type="region of interest" description="Disordered" evidence="7">
    <location>
        <begin position="17"/>
        <end position="37"/>
    </location>
</feature>
<dbReference type="SMART" id="SM00020">
    <property type="entry name" value="Tryp_SPc"/>
    <property type="match status" value="1"/>
</dbReference>
<dbReference type="PROSITE" id="PS00134">
    <property type="entry name" value="TRYPSIN_HIS"/>
    <property type="match status" value="1"/>
</dbReference>
<dbReference type="InterPro" id="IPR001254">
    <property type="entry name" value="Trypsin_dom"/>
</dbReference>
<gene>
    <name evidence="9" type="ORF">ACFQMG_25295</name>
</gene>
<keyword evidence="2" id="KW-0964">Secreted</keyword>
<dbReference type="InterPro" id="IPR009003">
    <property type="entry name" value="Peptidase_S1_PA"/>
</dbReference>
<organism evidence="9 10">
    <name type="scientific">Kitasatospora paranensis</name>
    <dbReference type="NCBI Taxonomy" id="258053"/>
    <lineage>
        <taxon>Bacteria</taxon>
        <taxon>Bacillati</taxon>
        <taxon>Actinomycetota</taxon>
        <taxon>Actinomycetes</taxon>
        <taxon>Kitasatosporales</taxon>
        <taxon>Streptomycetaceae</taxon>
        <taxon>Kitasatospora</taxon>
    </lineage>
</organism>
<feature type="domain" description="Peptidase S1" evidence="8">
    <location>
        <begin position="68"/>
        <end position="308"/>
    </location>
</feature>
<reference evidence="10" key="1">
    <citation type="journal article" date="2019" name="Int. J. Syst. Evol. Microbiol.">
        <title>The Global Catalogue of Microorganisms (GCM) 10K type strain sequencing project: providing services to taxonomists for standard genome sequencing and annotation.</title>
        <authorList>
            <consortium name="The Broad Institute Genomics Platform"/>
            <consortium name="The Broad Institute Genome Sequencing Center for Infectious Disease"/>
            <person name="Wu L."/>
            <person name="Ma J."/>
        </authorList>
    </citation>
    <scope>NUCLEOTIDE SEQUENCE [LARGE SCALE GENOMIC DNA]</scope>
    <source>
        <strain evidence="10">CGMCC 1.12859</strain>
    </source>
</reference>
<evidence type="ECO:0000256" key="7">
    <source>
        <dbReference type="SAM" id="MobiDB-lite"/>
    </source>
</evidence>
<dbReference type="PROSITE" id="PS00135">
    <property type="entry name" value="TRYPSIN_SER"/>
    <property type="match status" value="1"/>
</dbReference>